<dbReference type="PANTHER" id="PTHR33164">
    <property type="entry name" value="TRANSCRIPTIONAL REGULATOR, MARR FAMILY"/>
    <property type="match status" value="1"/>
</dbReference>
<proteinExistence type="predicted"/>
<dbReference type="GO" id="GO:0003700">
    <property type="term" value="F:DNA-binding transcription factor activity"/>
    <property type="evidence" value="ECO:0007669"/>
    <property type="project" value="InterPro"/>
</dbReference>
<evidence type="ECO:0000313" key="3">
    <source>
        <dbReference type="Proteomes" id="UP000229498"/>
    </source>
</evidence>
<dbReference type="InterPro" id="IPR039422">
    <property type="entry name" value="MarR/SlyA-like"/>
</dbReference>
<dbReference type="InterPro" id="IPR036390">
    <property type="entry name" value="WH_DNA-bd_sf"/>
</dbReference>
<dbReference type="EMBL" id="PHIG01000033">
    <property type="protein sequence ID" value="PJK29401.1"/>
    <property type="molecule type" value="Genomic_DNA"/>
</dbReference>
<keyword evidence="3" id="KW-1185">Reference proteome</keyword>
<dbReference type="OrthoDB" id="8588347at2"/>
<dbReference type="PANTHER" id="PTHR33164:SF43">
    <property type="entry name" value="HTH-TYPE TRANSCRIPTIONAL REPRESSOR YETL"/>
    <property type="match status" value="1"/>
</dbReference>
<dbReference type="SUPFAM" id="SSF46785">
    <property type="entry name" value="Winged helix' DNA-binding domain"/>
    <property type="match status" value="1"/>
</dbReference>
<dbReference type="RefSeq" id="WP_109792057.1">
    <property type="nucleotide sequence ID" value="NZ_PHIG01000033.1"/>
</dbReference>
<dbReference type="GO" id="GO:0006950">
    <property type="term" value="P:response to stress"/>
    <property type="evidence" value="ECO:0007669"/>
    <property type="project" value="TreeGrafter"/>
</dbReference>
<dbReference type="PROSITE" id="PS50995">
    <property type="entry name" value="HTH_MARR_2"/>
    <property type="match status" value="1"/>
</dbReference>
<gene>
    <name evidence="2" type="ORF">CVT23_12435</name>
</gene>
<feature type="domain" description="HTH marR-type" evidence="1">
    <location>
        <begin position="18"/>
        <end position="151"/>
    </location>
</feature>
<dbReference type="AlphaFoldDB" id="A0A2M9G110"/>
<evidence type="ECO:0000259" key="1">
    <source>
        <dbReference type="PROSITE" id="PS50995"/>
    </source>
</evidence>
<dbReference type="Gene3D" id="1.10.10.10">
    <property type="entry name" value="Winged helix-like DNA-binding domain superfamily/Winged helix DNA-binding domain"/>
    <property type="match status" value="1"/>
</dbReference>
<comment type="caution">
    <text evidence="2">The sequence shown here is derived from an EMBL/GenBank/DDBJ whole genome shotgun (WGS) entry which is preliminary data.</text>
</comment>
<evidence type="ECO:0000313" key="2">
    <source>
        <dbReference type="EMBL" id="PJK29401.1"/>
    </source>
</evidence>
<name>A0A2M9G110_9PROT</name>
<dbReference type="SMART" id="SM00347">
    <property type="entry name" value="HTH_MARR"/>
    <property type="match status" value="1"/>
</dbReference>
<dbReference type="InterPro" id="IPR000835">
    <property type="entry name" value="HTH_MarR-typ"/>
</dbReference>
<protein>
    <recommendedName>
        <fullName evidence="1">HTH marR-type domain-containing protein</fullName>
    </recommendedName>
</protein>
<dbReference type="InterPro" id="IPR036388">
    <property type="entry name" value="WH-like_DNA-bd_sf"/>
</dbReference>
<dbReference type="Pfam" id="PF01047">
    <property type="entry name" value="MarR"/>
    <property type="match status" value="1"/>
</dbReference>
<accession>A0A2M9G110</accession>
<sequence length="170" mass="18662">MADDRMRPPAGAAEHGADDALNHQIVALSNKLSLTVARRALAQDGLTLREWRIMLALFIYGPSIARRVSELALLDPAHVSRTVRQLEQRGLVAFRPNERDRRQIIIVLSAAGEKLARQVLPRAMAVGSAFREIYSDAEYATLIGLLSRANAFADRLLQSDETPPPEAGQG</sequence>
<organism evidence="2 3">
    <name type="scientific">Minwuia thermotolerans</name>
    <dbReference type="NCBI Taxonomy" id="2056226"/>
    <lineage>
        <taxon>Bacteria</taxon>
        <taxon>Pseudomonadati</taxon>
        <taxon>Pseudomonadota</taxon>
        <taxon>Alphaproteobacteria</taxon>
        <taxon>Minwuiales</taxon>
        <taxon>Minwuiaceae</taxon>
        <taxon>Minwuia</taxon>
    </lineage>
</organism>
<dbReference type="Proteomes" id="UP000229498">
    <property type="component" value="Unassembled WGS sequence"/>
</dbReference>
<reference evidence="2 3" key="1">
    <citation type="submission" date="2017-11" db="EMBL/GenBank/DDBJ databases">
        <title>Draft genome sequence of Rhizobiales bacterium SY3-13.</title>
        <authorList>
            <person name="Sun C."/>
        </authorList>
    </citation>
    <scope>NUCLEOTIDE SEQUENCE [LARGE SCALE GENOMIC DNA]</scope>
    <source>
        <strain evidence="2 3">SY3-13</strain>
    </source>
</reference>